<comment type="caution">
    <text evidence="4">The sequence shown here is derived from an EMBL/GenBank/DDBJ whole genome shotgun (WGS) entry which is preliminary data.</text>
</comment>
<keyword evidence="2" id="KW-0732">Signal</keyword>
<evidence type="ECO:0000256" key="2">
    <source>
        <dbReference type="SAM" id="SignalP"/>
    </source>
</evidence>
<accession>A0A179CYE9</accession>
<dbReference type="InterPro" id="IPR011250">
    <property type="entry name" value="OMP/PagP_B-barrel"/>
</dbReference>
<feature type="region of interest" description="Disordered" evidence="1">
    <location>
        <begin position="21"/>
        <end position="76"/>
    </location>
</feature>
<evidence type="ECO:0000313" key="4">
    <source>
        <dbReference type="EMBL" id="OAQ14936.1"/>
    </source>
</evidence>
<dbReference type="Pfam" id="PF01298">
    <property type="entry name" value="TbpB_B_D"/>
    <property type="match status" value="1"/>
</dbReference>
<dbReference type="InterPro" id="IPR001677">
    <property type="entry name" value="TbpB_B_D"/>
</dbReference>
<feature type="compositionally biased region" description="Low complexity" evidence="1">
    <location>
        <begin position="27"/>
        <end position="52"/>
    </location>
</feature>
<dbReference type="SUPFAM" id="SSF56925">
    <property type="entry name" value="OMPA-like"/>
    <property type="match status" value="1"/>
</dbReference>
<dbReference type="EMBL" id="JACI01000002">
    <property type="protein sequence ID" value="OAQ14936.1"/>
    <property type="molecule type" value="Genomic_DNA"/>
</dbReference>
<sequence>MKTLKLTVLSLSLILTSCSSGGGGGAPASASSQPTATASNQPSSNSPSNPATDLVNDSEQQDSQPPPTTASPKPVHGYYLVGAKRDNVGITAFTLTSDRLEILDHFGGSIPLSDPTQSPTDGYYKIGKGIVNDNSLLKETKFGVVENDRQVYIFSQGNRATGMPVSGTASYTGEAILVAVDKEDEFKRLNYFTTPVKFNADFGQKQLIGSLQLMELGADGNVVFDAEINGDKFSKWGGFDGIQVDGAFYGNNASELGGVLLKRDAFSGSFGAKKDD</sequence>
<organism evidence="4 5">
    <name type="scientific">Bibersteinia trehalosi Y31</name>
    <dbReference type="NCBI Taxonomy" id="1261658"/>
    <lineage>
        <taxon>Bacteria</taxon>
        <taxon>Pseudomonadati</taxon>
        <taxon>Pseudomonadota</taxon>
        <taxon>Gammaproteobacteria</taxon>
        <taxon>Pasteurellales</taxon>
        <taxon>Pasteurellaceae</taxon>
        <taxon>Bibersteinia</taxon>
    </lineage>
</organism>
<gene>
    <name evidence="4" type="ORF">F480_08540</name>
</gene>
<evidence type="ECO:0000259" key="3">
    <source>
        <dbReference type="Pfam" id="PF01298"/>
    </source>
</evidence>
<feature type="signal peptide" evidence="2">
    <location>
        <begin position="1"/>
        <end position="21"/>
    </location>
</feature>
<dbReference type="PROSITE" id="PS51257">
    <property type="entry name" value="PROKAR_LIPOPROTEIN"/>
    <property type="match status" value="1"/>
</dbReference>
<reference evidence="4 5" key="1">
    <citation type="submission" date="2014-01" db="EMBL/GenBank/DDBJ databases">
        <authorList>
            <person name="Zuccon D."/>
        </authorList>
    </citation>
    <scope>NUCLEOTIDE SEQUENCE [LARGE SCALE GENOMIC DNA]</scope>
    <source>
        <strain evidence="4 5">Y31</strain>
    </source>
</reference>
<proteinExistence type="predicted"/>
<dbReference type="Gene3D" id="2.40.160.90">
    <property type="match status" value="1"/>
</dbReference>
<dbReference type="AlphaFoldDB" id="A0A179CYE9"/>
<dbReference type="RefSeq" id="WP_064318761.1">
    <property type="nucleotide sequence ID" value="NZ_JACI01000002.1"/>
</dbReference>
<evidence type="ECO:0000313" key="5">
    <source>
        <dbReference type="Proteomes" id="UP000078358"/>
    </source>
</evidence>
<feature type="domain" description="Transferrin-binding protein B C-lobe/N-lobe beta-barrel" evidence="3">
    <location>
        <begin position="163"/>
        <end position="274"/>
    </location>
</feature>
<protein>
    <recommendedName>
        <fullName evidence="3">Transferrin-binding protein B C-lobe/N-lobe beta-barrel domain-containing protein</fullName>
    </recommendedName>
</protein>
<dbReference type="PATRIC" id="fig|1261658.3.peg.1704"/>
<dbReference type="Proteomes" id="UP000078358">
    <property type="component" value="Unassembled WGS sequence"/>
</dbReference>
<name>A0A179CYE9_BIBTR</name>
<feature type="chain" id="PRO_5008100107" description="Transferrin-binding protein B C-lobe/N-lobe beta-barrel domain-containing protein" evidence="2">
    <location>
        <begin position="22"/>
        <end position="276"/>
    </location>
</feature>
<evidence type="ECO:0000256" key="1">
    <source>
        <dbReference type="SAM" id="MobiDB-lite"/>
    </source>
</evidence>